<proteinExistence type="predicted"/>
<protein>
    <submittedName>
        <fullName evidence="5">Uncharacterized protein</fullName>
    </submittedName>
</protein>
<dbReference type="EMBL" id="AP023098">
    <property type="protein sequence ID" value="BCE85411.1"/>
    <property type="molecule type" value="Genomic_DNA"/>
</dbReference>
<feature type="region of interest" description="Disordered" evidence="1">
    <location>
        <begin position="1"/>
        <end position="46"/>
    </location>
</feature>
<evidence type="ECO:0000313" key="6">
    <source>
        <dbReference type="EMBL" id="BCE85411.1"/>
    </source>
</evidence>
<evidence type="ECO:0000313" key="2">
    <source>
        <dbReference type="EMBL" id="BCE33093.1"/>
    </source>
</evidence>
<evidence type="ECO:0000313" key="4">
    <source>
        <dbReference type="EMBL" id="BCE59385.1"/>
    </source>
</evidence>
<evidence type="ECO:0000256" key="1">
    <source>
        <dbReference type="SAM" id="MobiDB-lite"/>
    </source>
</evidence>
<sequence>MGLPAGKEKVRSLSRLRERAGERVSPQSDSLNEKNPHPALRADLSRKRERLRGLAARSLQTNFALTGSTASAPAAASAWALRARGPGPV</sequence>
<dbReference type="EMBL" id="AP023092">
    <property type="protein sequence ID" value="BCE33093.1"/>
    <property type="molecule type" value="Genomic_DNA"/>
</dbReference>
<reference evidence="6" key="5">
    <citation type="submission" date="2020-05" db="EMBL/GenBank/DDBJ databases">
        <title>Complete genome sequence of Bradyrhizobium diazoefficiens XF9 isolated from soybean nodule.</title>
        <authorList>
            <person name="Noda R."/>
            <person name="Kakizaki K."/>
            <person name="Minamisawa K."/>
        </authorList>
    </citation>
    <scope>NUCLEOTIDE SEQUENCE</scope>
    <source>
        <strain evidence="6">XF9</strain>
    </source>
</reference>
<accession>A0A810AVY7</accession>
<dbReference type="EMBL" id="AP023095">
    <property type="protein sequence ID" value="BCE59385.1"/>
    <property type="molecule type" value="Genomic_DNA"/>
</dbReference>
<feature type="compositionally biased region" description="Basic and acidic residues" evidence="1">
    <location>
        <begin position="1"/>
        <end position="22"/>
    </location>
</feature>
<feature type="compositionally biased region" description="Low complexity" evidence="1">
    <location>
        <begin position="64"/>
        <end position="89"/>
    </location>
</feature>
<reference evidence="2" key="1">
    <citation type="submission" date="2020-05" db="EMBL/GenBank/DDBJ databases">
        <title>Complete genome sequence of Bradyrhizobium diazoefficiens XF2 isolated from soybean nodule.</title>
        <authorList>
            <person name="Noda R."/>
            <person name="Kakizaki K."/>
            <person name="Minamisawa K."/>
        </authorList>
    </citation>
    <scope>NUCLEOTIDE SEQUENCE</scope>
    <source>
        <strain evidence="2">XF2</strain>
    </source>
</reference>
<evidence type="ECO:0000313" key="5">
    <source>
        <dbReference type="EMBL" id="BCE68068.1"/>
    </source>
</evidence>
<reference evidence="3" key="2">
    <citation type="submission" date="2020-05" db="EMBL/GenBank/DDBJ databases">
        <title>Complete genome sequence of Bradyrhizobium diazoefficiens XF3 isolated from soybean nodule.</title>
        <authorList>
            <person name="Noda R."/>
            <person name="Kakizaki K."/>
            <person name="Minamisawa K."/>
        </authorList>
    </citation>
    <scope>NUCLEOTIDE SEQUENCE</scope>
    <source>
        <strain evidence="3">XF3</strain>
    </source>
</reference>
<dbReference type="EMBL" id="AP023093">
    <property type="protein sequence ID" value="BCE41871.1"/>
    <property type="molecule type" value="Genomic_DNA"/>
</dbReference>
<feature type="region of interest" description="Disordered" evidence="1">
    <location>
        <begin position="62"/>
        <end position="89"/>
    </location>
</feature>
<dbReference type="AlphaFoldDB" id="A0A810AVY7"/>
<dbReference type="EMBL" id="AP023096">
    <property type="protein sequence ID" value="BCE68068.1"/>
    <property type="molecule type" value="Genomic_DNA"/>
</dbReference>
<evidence type="ECO:0000313" key="3">
    <source>
        <dbReference type="EMBL" id="BCE41871.1"/>
    </source>
</evidence>
<gene>
    <name evidence="2" type="ORF">XF2B_68620</name>
    <name evidence="3" type="ORF">XF3B_69020</name>
    <name evidence="4" type="ORF">XF5B_68970</name>
    <name evidence="5" type="ORF">XF6B_68670</name>
    <name evidence="6" type="ORF">XF9B_68320</name>
</gene>
<name>A0A810AVY7_9BRAD</name>
<reference evidence="5" key="4">
    <citation type="submission" date="2020-05" db="EMBL/GenBank/DDBJ databases">
        <title>Complete genome sequence of Bradyrhizobium diazoefficiens XF6 isolated from soybean nodule.</title>
        <authorList>
            <person name="Noda R."/>
            <person name="Kakizaki K."/>
            <person name="Minamisawa K."/>
        </authorList>
    </citation>
    <scope>NUCLEOTIDE SEQUENCE</scope>
    <source>
        <strain evidence="5">XF6</strain>
    </source>
</reference>
<organism evidence="5">
    <name type="scientific">Bradyrhizobium diazoefficiens</name>
    <dbReference type="NCBI Taxonomy" id="1355477"/>
    <lineage>
        <taxon>Bacteria</taxon>
        <taxon>Pseudomonadati</taxon>
        <taxon>Pseudomonadota</taxon>
        <taxon>Alphaproteobacteria</taxon>
        <taxon>Hyphomicrobiales</taxon>
        <taxon>Nitrobacteraceae</taxon>
        <taxon>Bradyrhizobium</taxon>
    </lineage>
</organism>
<reference evidence="4" key="3">
    <citation type="submission" date="2020-05" db="EMBL/GenBank/DDBJ databases">
        <title>Complete genome sequence of Bradyrhizobium diazoefficiens XF5 isolated from soybean nodule.</title>
        <authorList>
            <person name="Noda R."/>
            <person name="Kakizaki K."/>
            <person name="Minamisawa K."/>
        </authorList>
    </citation>
    <scope>NUCLEOTIDE SEQUENCE</scope>
    <source>
        <strain evidence="4">XF5</strain>
    </source>
</reference>